<feature type="compositionally biased region" description="Low complexity" evidence="2">
    <location>
        <begin position="442"/>
        <end position="452"/>
    </location>
</feature>
<dbReference type="PROSITE" id="PS51038">
    <property type="entry name" value="BAH"/>
    <property type="match status" value="1"/>
</dbReference>
<dbReference type="Gene3D" id="2.30.30.490">
    <property type="match status" value="1"/>
</dbReference>
<organism evidence="7">
    <name type="scientific">Hymenolepis diminuta</name>
    <name type="common">Rat tapeworm</name>
    <dbReference type="NCBI Taxonomy" id="6216"/>
    <lineage>
        <taxon>Eukaryota</taxon>
        <taxon>Metazoa</taxon>
        <taxon>Spiralia</taxon>
        <taxon>Lophotrochozoa</taxon>
        <taxon>Platyhelminthes</taxon>
        <taxon>Cestoda</taxon>
        <taxon>Eucestoda</taxon>
        <taxon>Cyclophyllidea</taxon>
        <taxon>Hymenolepididae</taxon>
        <taxon>Hymenolepis</taxon>
    </lineage>
</organism>
<dbReference type="InterPro" id="IPR001025">
    <property type="entry name" value="BAH_dom"/>
</dbReference>
<dbReference type="GO" id="GO:0003682">
    <property type="term" value="F:chromatin binding"/>
    <property type="evidence" value="ECO:0007669"/>
    <property type="project" value="InterPro"/>
</dbReference>
<proteinExistence type="predicted"/>
<feature type="compositionally biased region" description="Polar residues" evidence="2">
    <location>
        <begin position="563"/>
        <end position="575"/>
    </location>
</feature>
<feature type="domain" description="BAH" evidence="3">
    <location>
        <begin position="70"/>
        <end position="203"/>
    </location>
</feature>
<feature type="region of interest" description="Disordered" evidence="2">
    <location>
        <begin position="563"/>
        <end position="586"/>
    </location>
</feature>
<feature type="domain" description="ELM2" evidence="4">
    <location>
        <begin position="248"/>
        <end position="373"/>
    </location>
</feature>
<evidence type="ECO:0000259" key="3">
    <source>
        <dbReference type="PROSITE" id="PS51038"/>
    </source>
</evidence>
<dbReference type="Proteomes" id="UP000274504">
    <property type="component" value="Unassembled WGS sequence"/>
</dbReference>
<evidence type="ECO:0000313" key="5">
    <source>
        <dbReference type="EMBL" id="VDL22694.1"/>
    </source>
</evidence>
<reference evidence="5 6" key="2">
    <citation type="submission" date="2018-11" db="EMBL/GenBank/DDBJ databases">
        <authorList>
            <consortium name="Pathogen Informatics"/>
        </authorList>
    </citation>
    <scope>NUCLEOTIDE SEQUENCE [LARGE SCALE GENOMIC DNA]</scope>
</reference>
<dbReference type="STRING" id="6216.A0A158QDD6"/>
<protein>
    <submittedName>
        <fullName evidence="7">BAH domain-containing protein</fullName>
    </submittedName>
</protein>
<name>A0A158QDD6_HYMDI</name>
<evidence type="ECO:0000313" key="7">
    <source>
        <dbReference type="WBParaSite" id="HDID_0000283201-mRNA-1"/>
    </source>
</evidence>
<accession>A0A158QDD6</accession>
<dbReference type="InterPro" id="IPR000949">
    <property type="entry name" value="ELM2_dom"/>
</dbReference>
<dbReference type="InterPro" id="IPR043151">
    <property type="entry name" value="BAH_sf"/>
</dbReference>
<evidence type="ECO:0000256" key="2">
    <source>
        <dbReference type="SAM" id="MobiDB-lite"/>
    </source>
</evidence>
<evidence type="ECO:0000313" key="6">
    <source>
        <dbReference type="Proteomes" id="UP000274504"/>
    </source>
</evidence>
<dbReference type="PROSITE" id="PS51156">
    <property type="entry name" value="ELM2"/>
    <property type="match status" value="1"/>
</dbReference>
<reference evidence="7" key="1">
    <citation type="submission" date="2016-04" db="UniProtKB">
        <authorList>
            <consortium name="WormBaseParasite"/>
        </authorList>
    </citation>
    <scope>IDENTIFICATION</scope>
</reference>
<feature type="region of interest" description="Disordered" evidence="2">
    <location>
        <begin position="246"/>
        <end position="278"/>
    </location>
</feature>
<sequence length="632" mass="71377">MIIESSKPIPVDVPSEETAPDGGNVSSTSRSGDSQPLRRSTRRRDVMDRETSENEEKPQKPPQKFMVSGVEYCTYEYVYFEVPNEPYYTIGYIEDLIDRDKEKIQIRRFLHTFEVPDYSKDILDRKINADPSKYEKIRPVLAREVFNTDGLLIVDGKQLRGKCFVKSFAQLSDAVDNFDPTKDDCFFNAYCFKEETNHVIPNSPRVKVGDEYQVIELPAYRGPHPRKQICPAHGVTNHYHLRERQNTISTNGGSGDNAASVPVGSKRPYPIEEGEEEPGRVWEEMVWDPDAYEENFECDSGGDMLGSSFEVFIAMARSVISMNCVGGGLTDQESAENAKAFVESMATIQHVHDTLHRCGYDCQQALEELRANPVAAVNTPMHWTVDQVKQFATALRQVGRNFFLIQKRYFSPTTSIDPFEGPISRYPPRYPRGRKKRRVVVDDPSSSNNQQQEESEGNGEALDTPNNEGEAVVRGRNTTRIDLANTNVKYEADKLRILIDTSPFVYQLKFEDTEKFRKWMIAIKDHRAYDQFQSALISTGRPGGNQPISSASSNLGGEGIKASNSCASFPTTPEGQNGLPRPNRLNLQPFQSATQSKVSKQQHRLSNEQVEGISLVLLHMIMNEILIFLCIL</sequence>
<feature type="compositionally biased region" description="Polar residues" evidence="2">
    <location>
        <begin position="24"/>
        <end position="34"/>
    </location>
</feature>
<feature type="compositionally biased region" description="Basic and acidic residues" evidence="2">
    <location>
        <begin position="43"/>
        <end position="59"/>
    </location>
</feature>
<feature type="region of interest" description="Disordered" evidence="2">
    <location>
        <begin position="417"/>
        <end position="475"/>
    </location>
</feature>
<gene>
    <name evidence="5" type="ORF">HDID_LOCUS2830</name>
</gene>
<dbReference type="Gene3D" id="4.10.1240.50">
    <property type="match status" value="1"/>
</dbReference>
<dbReference type="EMBL" id="UYSG01000751">
    <property type="protein sequence ID" value="VDL22694.1"/>
    <property type="molecule type" value="Genomic_DNA"/>
</dbReference>
<evidence type="ECO:0000259" key="4">
    <source>
        <dbReference type="PROSITE" id="PS51156"/>
    </source>
</evidence>
<keyword evidence="1" id="KW-0539">Nucleus</keyword>
<dbReference type="OrthoDB" id="6147534at2759"/>
<dbReference type="AlphaFoldDB" id="A0A158QDD6"/>
<evidence type="ECO:0000256" key="1">
    <source>
        <dbReference type="ARBA" id="ARBA00023242"/>
    </source>
</evidence>
<dbReference type="WBParaSite" id="HDID_0000283201-mRNA-1">
    <property type="protein sequence ID" value="HDID_0000283201-mRNA-1"/>
    <property type="gene ID" value="HDID_0000283201"/>
</dbReference>
<feature type="region of interest" description="Disordered" evidence="2">
    <location>
        <begin position="1"/>
        <end position="63"/>
    </location>
</feature>